<protein>
    <submittedName>
        <fullName evidence="1">Uncharacterized protein</fullName>
    </submittedName>
</protein>
<feature type="non-terminal residue" evidence="1">
    <location>
        <position position="1"/>
    </location>
</feature>
<comment type="caution">
    <text evidence="1">The sequence shown here is derived from an EMBL/GenBank/DDBJ whole genome shotgun (WGS) entry which is preliminary data.</text>
</comment>
<name>A0A0F9HT25_9ZZZZ</name>
<dbReference type="EMBL" id="LAZR01014250">
    <property type="protein sequence ID" value="KKM18302.1"/>
    <property type="molecule type" value="Genomic_DNA"/>
</dbReference>
<sequence>ILIISENSGFTMNIEVEKRLHRVMIKLTIGYVKCPYSKQCTYSEICNRCNIYYDKCSIFIENYSKLHNLVKLI</sequence>
<reference evidence="1" key="1">
    <citation type="journal article" date="2015" name="Nature">
        <title>Complex archaea that bridge the gap between prokaryotes and eukaryotes.</title>
        <authorList>
            <person name="Spang A."/>
            <person name="Saw J.H."/>
            <person name="Jorgensen S.L."/>
            <person name="Zaremba-Niedzwiedzka K."/>
            <person name="Martijn J."/>
            <person name="Lind A.E."/>
            <person name="van Eijk R."/>
            <person name="Schleper C."/>
            <person name="Guy L."/>
            <person name="Ettema T.J."/>
        </authorList>
    </citation>
    <scope>NUCLEOTIDE SEQUENCE</scope>
</reference>
<organism evidence="1">
    <name type="scientific">marine sediment metagenome</name>
    <dbReference type="NCBI Taxonomy" id="412755"/>
    <lineage>
        <taxon>unclassified sequences</taxon>
        <taxon>metagenomes</taxon>
        <taxon>ecological metagenomes</taxon>
    </lineage>
</organism>
<accession>A0A0F9HT25</accession>
<evidence type="ECO:0000313" key="1">
    <source>
        <dbReference type="EMBL" id="KKM18302.1"/>
    </source>
</evidence>
<proteinExistence type="predicted"/>
<dbReference type="AlphaFoldDB" id="A0A0F9HT25"/>
<gene>
    <name evidence="1" type="ORF">LCGC14_1667060</name>
</gene>